<keyword evidence="3" id="KW-1185">Reference proteome</keyword>
<dbReference type="STRING" id="573508.A0A1E3B5S6"/>
<evidence type="ECO:0000256" key="1">
    <source>
        <dbReference type="SAM" id="MobiDB-lite"/>
    </source>
</evidence>
<evidence type="ECO:0000313" key="2">
    <source>
        <dbReference type="EMBL" id="ODM16297.1"/>
    </source>
</evidence>
<evidence type="ECO:0000313" key="3">
    <source>
        <dbReference type="Proteomes" id="UP000094569"/>
    </source>
</evidence>
<name>A0A1E3B5S6_ASPCR</name>
<protein>
    <submittedName>
        <fullName evidence="2">Uncharacterized protein</fullName>
    </submittedName>
</protein>
<feature type="compositionally biased region" description="Low complexity" evidence="1">
    <location>
        <begin position="33"/>
        <end position="45"/>
    </location>
</feature>
<feature type="compositionally biased region" description="Polar residues" evidence="1">
    <location>
        <begin position="1"/>
        <end position="22"/>
    </location>
</feature>
<organism evidence="2 3">
    <name type="scientific">Aspergillus cristatus</name>
    <name type="common">Chinese Fuzhuan brick tea-fermentation fungus</name>
    <name type="synonym">Eurotium cristatum</name>
    <dbReference type="NCBI Taxonomy" id="573508"/>
    <lineage>
        <taxon>Eukaryota</taxon>
        <taxon>Fungi</taxon>
        <taxon>Dikarya</taxon>
        <taxon>Ascomycota</taxon>
        <taxon>Pezizomycotina</taxon>
        <taxon>Eurotiomycetes</taxon>
        <taxon>Eurotiomycetidae</taxon>
        <taxon>Eurotiales</taxon>
        <taxon>Aspergillaceae</taxon>
        <taxon>Aspergillus</taxon>
        <taxon>Aspergillus subgen. Aspergillus</taxon>
    </lineage>
</organism>
<dbReference type="EMBL" id="JXNT01000012">
    <property type="protein sequence ID" value="ODM16297.1"/>
    <property type="molecule type" value="Genomic_DNA"/>
</dbReference>
<dbReference type="Proteomes" id="UP000094569">
    <property type="component" value="Unassembled WGS sequence"/>
</dbReference>
<accession>A0A1E3B5S6</accession>
<reference evidence="2 3" key="1">
    <citation type="journal article" date="2016" name="BMC Genomics">
        <title>Comparative genomic and transcriptomic analyses of the Fuzhuan brick tea-fermentation fungus Aspergillus cristatus.</title>
        <authorList>
            <person name="Ge Y."/>
            <person name="Wang Y."/>
            <person name="Liu Y."/>
            <person name="Tan Y."/>
            <person name="Ren X."/>
            <person name="Zhang X."/>
            <person name="Hyde K.D."/>
            <person name="Liu Y."/>
            <person name="Liu Z."/>
        </authorList>
    </citation>
    <scope>NUCLEOTIDE SEQUENCE [LARGE SCALE GENOMIC DNA]</scope>
    <source>
        <strain evidence="2 3">GZAAS20.1005</strain>
    </source>
</reference>
<dbReference type="AlphaFoldDB" id="A0A1E3B5S6"/>
<sequence length="513" mass="56008">MAMLTVSNLSTPNGATPSTTPNPSLSRSHHSRTSSSTPATSFSASQQRTHDLTLEIEYLRAHLHSTQETLQTVYLDLEDSRARIAQDTVLIGGLQDKVVELEALVQKQKVTISNQSKTISDPRLIRKQQQKHPSCGNGAVVPITPQRHAQGQGQCQGLSPFESPYSAMSGFSGASGASGVGVEYLPPPPMFDVNGNGVVPQFPGQCQDQPLPGVNPLPLPSIWDPLAWSNGSPYAVAYLDPTACIAEFSSRLRELWAKTELFGQVHANIPSVYNDSHLDKRVKEYIMSVSDRQGASSLLGSPATRFFLVAKAINAFLVHDVLKVRIIKGFDEQADMEIGGIKKQLFPDTPTPVRHIMIIAMTTKIQTLKTKPGFIDFCQQKTRDHMHKLWHLIGPLTHPQSNTTIDPITGNSQAWTDLSAIVSEAEMLALDMYSVPFEYQSEFPAVNEAFDPVTMANSDAFVTGDPMVLAESDCRVRLGVTPVVRARDNSDCEVGVVRVVSMGNVLLRMGGHK</sequence>
<proteinExistence type="predicted"/>
<gene>
    <name evidence="2" type="ORF">SI65_08296</name>
</gene>
<feature type="region of interest" description="Disordered" evidence="1">
    <location>
        <begin position="1"/>
        <end position="48"/>
    </location>
</feature>
<comment type="caution">
    <text evidence="2">The sequence shown here is derived from an EMBL/GenBank/DDBJ whole genome shotgun (WGS) entry which is preliminary data.</text>
</comment>
<dbReference type="OrthoDB" id="4203839at2759"/>
<dbReference type="VEuPathDB" id="FungiDB:SI65_08296"/>